<dbReference type="EMBL" id="MN448295">
    <property type="protein sequence ID" value="QFG74919.1"/>
    <property type="molecule type" value="Genomic_DNA"/>
</dbReference>
<protein>
    <submittedName>
        <fullName evidence="1">Uncharacterized protein</fullName>
    </submittedName>
</protein>
<evidence type="ECO:0000313" key="1">
    <source>
        <dbReference type="EMBL" id="QFG74919.1"/>
    </source>
</evidence>
<accession>A0A5J6VLU0</accession>
<reference evidence="1" key="1">
    <citation type="journal article" date="2019" name="Philos. Trans. R. Soc. Lond., B, Biol. Sci.">
        <title>Targeted metagenomic recovery of four divergent viruses reveals shared and distinctive characteristics of giant viruses of marine eukaryotes.</title>
        <authorList>
            <person name="Needham D.M."/>
            <person name="Poirier C."/>
            <person name="Hehenberger E."/>
            <person name="Jimenez V."/>
            <person name="Swalwell J.E."/>
            <person name="Santoro A.E."/>
            <person name="Worden A.Z."/>
        </authorList>
    </citation>
    <scope>NUCLEOTIDE SEQUENCE</scope>
    <source>
        <strain evidence="1">OPacV-421</strain>
    </source>
</reference>
<organism evidence="1">
    <name type="scientific">Megaviridae environmental sample</name>
    <dbReference type="NCBI Taxonomy" id="1737588"/>
    <lineage>
        <taxon>Viruses</taxon>
        <taxon>Varidnaviria</taxon>
        <taxon>Bamfordvirae</taxon>
        <taxon>Nucleocytoviricota</taxon>
        <taxon>Megaviricetes</taxon>
        <taxon>Imitervirales</taxon>
        <taxon>Mimiviridae</taxon>
        <taxon>environmental samples</taxon>
    </lineage>
</organism>
<name>A0A5J6VLU0_9VIRU</name>
<proteinExistence type="predicted"/>
<sequence length="456" mass="51516">MDTLQNMTTGANANTNTYTKTNSAAASGSIFEAADTGGKLPTCNWGHPLHKKFSHNGGCCDHRDGVRICGERWEKGELAEVWECCFQCPQEKIQCNYWLCMDCYETETEKVRTKEKERKLREMRRGAVRGAVRGSSSGGKSSSRKEMACAKPEFCPLTFIATLISTNQWFKDNNMLLDETGWEFPDTIPPEFLQHVSDYSDCYEFVESMKNDGLLKVWVDKDFDIINRRAGECGLEVDTETVAKISDSSTLYSLANLKMEAPHWADELDMIKMYDGLEILSLSTKSDKVTMGTDLFNNVWILYYIPEIKDCCVVITYLKNPYNYHALVGAYNDFHSKLAEGDLFKEYTNFKGARFLPISKKVTNSCMPIIGTRNSDFTFVGSQVDGVFEVSGKYMLKLHVTSVSVGNLRCCGPQRTNTDGFVDFFNRNYQGTNGYAVYVKGRMVYHTTANKANYKG</sequence>